<dbReference type="EMBL" id="JASBNA010000029">
    <property type="protein sequence ID" value="KAK7683847.1"/>
    <property type="molecule type" value="Genomic_DNA"/>
</dbReference>
<evidence type="ECO:0000313" key="3">
    <source>
        <dbReference type="EMBL" id="KAK7683847.1"/>
    </source>
</evidence>
<feature type="compositionally biased region" description="Basic and acidic residues" evidence="1">
    <location>
        <begin position="135"/>
        <end position="153"/>
    </location>
</feature>
<feature type="transmembrane region" description="Helical" evidence="2">
    <location>
        <begin position="566"/>
        <end position="589"/>
    </location>
</feature>
<gene>
    <name evidence="3" type="ORF">QCA50_013225</name>
</gene>
<feature type="compositionally biased region" description="Low complexity" evidence="1">
    <location>
        <begin position="72"/>
        <end position="95"/>
    </location>
</feature>
<keyword evidence="2" id="KW-0472">Membrane</keyword>
<keyword evidence="4" id="KW-1185">Reference proteome</keyword>
<dbReference type="Proteomes" id="UP001385951">
    <property type="component" value="Unassembled WGS sequence"/>
</dbReference>
<feature type="compositionally biased region" description="Polar residues" evidence="1">
    <location>
        <begin position="180"/>
        <end position="200"/>
    </location>
</feature>
<sequence>MLSWLSNVFQGETSQSDDPSLPSSDQGNSKPNSHMDVYVDVETGTLPPLERPRLNSKSSSLTLDRKRPSQVSWIPSNSSSGSGPGTPKSSGRPSASPGPTPSPEPSTPRSGFLGFPRRLNGQKPSTESLRIPPNAKEEKTLSPIEEREHEHSSSDATATIHFPSGSTRRPSLDSFPKTPDSASCTSSRLPNTTSKQVYKPLSTNTLQSTVSVQAPSIPPIDFRPSFPGSNGYLAPPPARKSHFTPPSLPTVAGSPPSHVSVIYEDRGNPSKMSVSSFRTAGSRPHLPQEVDIVDGRGLGLQHDVPEDVRLGGSVNGQEEWRWSEADFRVTYADTDSDSDTGTLEHTIQHHDHDEPPTYPEGLYDEIDLGRPPARASWHVNPFDDPDGHILEHHQRHSDQSSLDHIPIRPPQFTDFDRTSQHTFSTTSSTTRVEFAIHSRWLKCGDYPTSHIICEPRKEKKKLTAAAARSYQTVPYLHIVDQHYPKGTKSQPTAHNHNPDPSHGSGPNRKRGFLERLRTHWHRQSNEALPMTMKDVKAYRQSHPSSGTNAQRIDSEYACPWVHRCRVAAVVGGAALLTAVVVALVVLSAIHTT</sequence>
<keyword evidence="2" id="KW-1133">Transmembrane helix</keyword>
<feature type="compositionally biased region" description="Low complexity" evidence="1">
    <location>
        <begin position="14"/>
        <end position="26"/>
    </location>
</feature>
<accession>A0AAW0G2R2</accession>
<feature type="region of interest" description="Disordered" evidence="1">
    <location>
        <begin position="1"/>
        <end position="200"/>
    </location>
</feature>
<dbReference type="AlphaFoldDB" id="A0AAW0G2R2"/>
<protein>
    <submittedName>
        <fullName evidence="3">Uncharacterized protein</fullName>
    </submittedName>
</protein>
<feature type="compositionally biased region" description="Polar residues" evidence="1">
    <location>
        <begin position="1"/>
        <end position="13"/>
    </location>
</feature>
<name>A0AAW0G2R2_9APHY</name>
<reference evidence="3 4" key="1">
    <citation type="submission" date="2022-09" db="EMBL/GenBank/DDBJ databases">
        <authorList>
            <person name="Palmer J.M."/>
        </authorList>
    </citation>
    <scope>NUCLEOTIDE SEQUENCE [LARGE SCALE GENOMIC DNA]</scope>
    <source>
        <strain evidence="3 4">DSM 7382</strain>
    </source>
</reference>
<feature type="compositionally biased region" description="Pro residues" evidence="1">
    <location>
        <begin position="96"/>
        <end position="106"/>
    </location>
</feature>
<feature type="region of interest" description="Disordered" evidence="1">
    <location>
        <begin position="334"/>
        <end position="357"/>
    </location>
</feature>
<comment type="caution">
    <text evidence="3">The sequence shown here is derived from an EMBL/GenBank/DDBJ whole genome shotgun (WGS) entry which is preliminary data.</text>
</comment>
<evidence type="ECO:0000256" key="1">
    <source>
        <dbReference type="SAM" id="MobiDB-lite"/>
    </source>
</evidence>
<organism evidence="3 4">
    <name type="scientific">Cerrena zonata</name>
    <dbReference type="NCBI Taxonomy" id="2478898"/>
    <lineage>
        <taxon>Eukaryota</taxon>
        <taxon>Fungi</taxon>
        <taxon>Dikarya</taxon>
        <taxon>Basidiomycota</taxon>
        <taxon>Agaricomycotina</taxon>
        <taxon>Agaricomycetes</taxon>
        <taxon>Polyporales</taxon>
        <taxon>Cerrenaceae</taxon>
        <taxon>Cerrena</taxon>
    </lineage>
</organism>
<feature type="region of interest" description="Disordered" evidence="1">
    <location>
        <begin position="483"/>
        <end position="510"/>
    </location>
</feature>
<proteinExistence type="predicted"/>
<feature type="compositionally biased region" description="Basic and acidic residues" evidence="1">
    <location>
        <begin position="346"/>
        <end position="355"/>
    </location>
</feature>
<keyword evidence="2" id="KW-0812">Transmembrane</keyword>
<evidence type="ECO:0000256" key="2">
    <source>
        <dbReference type="SAM" id="Phobius"/>
    </source>
</evidence>
<evidence type="ECO:0000313" key="4">
    <source>
        <dbReference type="Proteomes" id="UP001385951"/>
    </source>
</evidence>